<evidence type="ECO:0000313" key="1">
    <source>
        <dbReference type="EMBL" id="GIY53547.1"/>
    </source>
</evidence>
<gene>
    <name evidence="1" type="ORF">CEXT_584621</name>
</gene>
<name>A0AAV4U6X2_CAEEX</name>
<keyword evidence="2" id="KW-1185">Reference proteome</keyword>
<reference evidence="1 2" key="1">
    <citation type="submission" date="2021-06" db="EMBL/GenBank/DDBJ databases">
        <title>Caerostris extrusa draft genome.</title>
        <authorList>
            <person name="Kono N."/>
            <person name="Arakawa K."/>
        </authorList>
    </citation>
    <scope>NUCLEOTIDE SEQUENCE [LARGE SCALE GENOMIC DNA]</scope>
</reference>
<evidence type="ECO:0000313" key="2">
    <source>
        <dbReference type="Proteomes" id="UP001054945"/>
    </source>
</evidence>
<comment type="caution">
    <text evidence="1">The sequence shown here is derived from an EMBL/GenBank/DDBJ whole genome shotgun (WGS) entry which is preliminary data.</text>
</comment>
<organism evidence="1 2">
    <name type="scientific">Caerostris extrusa</name>
    <name type="common">Bark spider</name>
    <name type="synonym">Caerostris bankana</name>
    <dbReference type="NCBI Taxonomy" id="172846"/>
    <lineage>
        <taxon>Eukaryota</taxon>
        <taxon>Metazoa</taxon>
        <taxon>Ecdysozoa</taxon>
        <taxon>Arthropoda</taxon>
        <taxon>Chelicerata</taxon>
        <taxon>Arachnida</taxon>
        <taxon>Araneae</taxon>
        <taxon>Araneomorphae</taxon>
        <taxon>Entelegynae</taxon>
        <taxon>Araneoidea</taxon>
        <taxon>Araneidae</taxon>
        <taxon>Caerostris</taxon>
    </lineage>
</organism>
<dbReference type="AlphaFoldDB" id="A0AAV4U6X2"/>
<dbReference type="EMBL" id="BPLR01012374">
    <property type="protein sequence ID" value="GIY53547.1"/>
    <property type="molecule type" value="Genomic_DNA"/>
</dbReference>
<protein>
    <submittedName>
        <fullName evidence="1">Uncharacterized protein</fullName>
    </submittedName>
</protein>
<accession>A0AAV4U6X2</accession>
<sequence length="71" mass="8444">MLFQKKKKKDEMEKIMLEMKDFSYYEDNISDNKEDDVGNDDMENDYVDLIDNGIGENDEILIDEEILIRCS</sequence>
<proteinExistence type="predicted"/>
<dbReference type="Proteomes" id="UP001054945">
    <property type="component" value="Unassembled WGS sequence"/>
</dbReference>